<feature type="transmembrane region" description="Helical" evidence="1">
    <location>
        <begin position="259"/>
        <end position="284"/>
    </location>
</feature>
<sequence length="324" mass="34594">MTPSRRAIATIAESATETLRTSRDLYVVMVPVIVAVKILQELDWVRYVALPLEPLMRLVGLPAEMGLAWAAGLLNGVYSGLIVLMQLAQGRAEPLSVAQVTTLSLLILIAHGLPVECGIAHRCGARFIGQCSLRFGTALLCGVLYHALTETFGLHPEAAAIPLPSLPADPSLLDWALGELRNLAAISGVIFVLMLMMKLLRASGVLDLVTRAIAPVMRLVGIGSEASAITVVGMTLGLSYGSGVILQEVRKGVLPTRDVFFALSLMGVCHSLIEDTLVLMLVGAELGGLLWLRLAVSLAVIAALVRLVRLVPETAARRFLWVAR</sequence>
<name>A0A212KM41_9PROT</name>
<gene>
    <name evidence="3" type="ORF">KL86APRO_30274</name>
</gene>
<feature type="domain" description="Nucleoside transporter/FeoB GTPase Gate" evidence="2">
    <location>
        <begin position="187"/>
        <end position="271"/>
    </location>
</feature>
<evidence type="ECO:0000259" key="2">
    <source>
        <dbReference type="Pfam" id="PF07670"/>
    </source>
</evidence>
<dbReference type="AlphaFoldDB" id="A0A212KM41"/>
<feature type="transmembrane region" description="Helical" evidence="1">
    <location>
        <begin position="290"/>
        <end position="308"/>
    </location>
</feature>
<dbReference type="EMBL" id="FLUO01000003">
    <property type="protein sequence ID" value="SBW12783.1"/>
    <property type="molecule type" value="Genomic_DNA"/>
</dbReference>
<organism evidence="3">
    <name type="scientific">uncultured Alphaproteobacteria bacterium</name>
    <dbReference type="NCBI Taxonomy" id="91750"/>
    <lineage>
        <taxon>Bacteria</taxon>
        <taxon>Pseudomonadati</taxon>
        <taxon>Pseudomonadota</taxon>
        <taxon>Alphaproteobacteria</taxon>
        <taxon>environmental samples</taxon>
    </lineage>
</organism>
<evidence type="ECO:0000256" key="1">
    <source>
        <dbReference type="SAM" id="Phobius"/>
    </source>
</evidence>
<evidence type="ECO:0000313" key="3">
    <source>
        <dbReference type="EMBL" id="SBW12783.1"/>
    </source>
</evidence>
<feature type="transmembrane region" description="Helical" evidence="1">
    <location>
        <begin position="228"/>
        <end position="247"/>
    </location>
</feature>
<dbReference type="Pfam" id="PF07670">
    <property type="entry name" value="Gate"/>
    <property type="match status" value="1"/>
</dbReference>
<protein>
    <submittedName>
        <fullName evidence="3">Nucleoside recognition domain protein</fullName>
    </submittedName>
</protein>
<keyword evidence="1" id="KW-1133">Transmembrane helix</keyword>
<reference evidence="3" key="1">
    <citation type="submission" date="2016-04" db="EMBL/GenBank/DDBJ databases">
        <authorList>
            <person name="Evans L.H."/>
            <person name="Alamgir A."/>
            <person name="Owens N."/>
            <person name="Weber N.D."/>
            <person name="Virtaneva K."/>
            <person name="Barbian K."/>
            <person name="Babar A."/>
            <person name="Rosenke K."/>
        </authorList>
    </citation>
    <scope>NUCLEOTIDE SEQUENCE</scope>
    <source>
        <strain evidence="3">86</strain>
    </source>
</reference>
<accession>A0A212KM41</accession>
<feature type="transmembrane region" description="Helical" evidence="1">
    <location>
        <begin position="127"/>
        <end position="148"/>
    </location>
</feature>
<keyword evidence="1" id="KW-0472">Membrane</keyword>
<feature type="transmembrane region" description="Helical" evidence="1">
    <location>
        <begin position="66"/>
        <end position="88"/>
    </location>
</feature>
<feature type="transmembrane region" description="Helical" evidence="1">
    <location>
        <begin position="180"/>
        <end position="197"/>
    </location>
</feature>
<proteinExistence type="predicted"/>
<feature type="transmembrane region" description="Helical" evidence="1">
    <location>
        <begin position="94"/>
        <end position="115"/>
    </location>
</feature>
<dbReference type="InterPro" id="IPR011642">
    <property type="entry name" value="Gate_dom"/>
</dbReference>
<keyword evidence="1" id="KW-0812">Transmembrane</keyword>